<keyword evidence="4" id="KW-1185">Reference proteome</keyword>
<dbReference type="PANTHER" id="PTHR48081:SF8">
    <property type="entry name" value="ALPHA_BETA HYDROLASE FOLD-3 DOMAIN-CONTAINING PROTEIN-RELATED"/>
    <property type="match status" value="1"/>
</dbReference>
<dbReference type="Pfam" id="PF07859">
    <property type="entry name" value="Abhydrolase_3"/>
    <property type="match status" value="1"/>
</dbReference>
<dbReference type="InterPro" id="IPR013094">
    <property type="entry name" value="AB_hydrolase_3"/>
</dbReference>
<evidence type="ECO:0000259" key="2">
    <source>
        <dbReference type="Pfam" id="PF07859"/>
    </source>
</evidence>
<dbReference type="InterPro" id="IPR050300">
    <property type="entry name" value="GDXG_lipolytic_enzyme"/>
</dbReference>
<evidence type="ECO:0000256" key="1">
    <source>
        <dbReference type="ARBA" id="ARBA00022801"/>
    </source>
</evidence>
<dbReference type="Gene3D" id="3.40.50.1820">
    <property type="entry name" value="alpha/beta hydrolase"/>
    <property type="match status" value="1"/>
</dbReference>
<dbReference type="PANTHER" id="PTHR48081">
    <property type="entry name" value="AB HYDROLASE SUPERFAMILY PROTEIN C4A8.06C"/>
    <property type="match status" value="1"/>
</dbReference>
<gene>
    <name evidence="3" type="ORF">DSM5745_09552</name>
</gene>
<dbReference type="EMBL" id="PVWQ01000013">
    <property type="protein sequence ID" value="RDW65813.1"/>
    <property type="molecule type" value="Genomic_DNA"/>
</dbReference>
<name>A0A3D8QVC6_9EURO</name>
<keyword evidence="1" id="KW-0378">Hydrolase</keyword>
<dbReference type="STRING" id="1810919.A0A3D8QVC6"/>
<proteinExistence type="predicted"/>
<dbReference type="OrthoDB" id="408631at2759"/>
<dbReference type="GeneID" id="38119922"/>
<protein>
    <recommendedName>
        <fullName evidence="2">Alpha/beta hydrolase fold-3 domain-containing protein</fullName>
    </recommendedName>
</protein>
<accession>A0A3D8QVC6</accession>
<dbReference type="RefSeq" id="XP_026599916.1">
    <property type="nucleotide sequence ID" value="XM_026751568.1"/>
</dbReference>
<sequence>MFLLRALRISINALFAPSLPLSTRLYLLLLQPISLLTYTIEWLRARRFPHSHEIRIPLKRVPGHTVRALVYLPSPQPPSPQETGTGKAILRPLHLNIHGGAFLGGLPEGNARFCRQLAQEAGAVVVSTTYRYAPVHTFPDAHEDVQDVAEYLVHHAVELFNADPACFTVSGFSAGGNLALGISQGCMNMDVAVRGSVVFYGVVDFRIPPWDKPIPKGFPEKDPLSFLQPLFDTYAGPNRARDISNPLLHPTLADIRTLPQNMLFIVGEKDILHDETVTMTERLQYEAERVNLENGVVERSRGSWSEERDTGKCPDGKKVVVRTEVFAGQIHGWLEMPSAAIDVKTRTKAFGDAIGFLRGIHRAYGFNKE</sequence>
<dbReference type="AlphaFoldDB" id="A0A3D8QVC6"/>
<evidence type="ECO:0000313" key="3">
    <source>
        <dbReference type="EMBL" id="RDW65813.1"/>
    </source>
</evidence>
<dbReference type="InterPro" id="IPR029058">
    <property type="entry name" value="AB_hydrolase_fold"/>
</dbReference>
<dbReference type="SUPFAM" id="SSF53474">
    <property type="entry name" value="alpha/beta-Hydrolases"/>
    <property type="match status" value="1"/>
</dbReference>
<feature type="domain" description="Alpha/beta hydrolase fold-3" evidence="2">
    <location>
        <begin position="95"/>
        <end position="293"/>
    </location>
</feature>
<dbReference type="GO" id="GO:0016787">
    <property type="term" value="F:hydrolase activity"/>
    <property type="evidence" value="ECO:0007669"/>
    <property type="project" value="UniProtKB-KW"/>
</dbReference>
<evidence type="ECO:0000313" key="4">
    <source>
        <dbReference type="Proteomes" id="UP000256690"/>
    </source>
</evidence>
<comment type="caution">
    <text evidence="3">The sequence shown here is derived from an EMBL/GenBank/DDBJ whole genome shotgun (WGS) entry which is preliminary data.</text>
</comment>
<organism evidence="3 4">
    <name type="scientific">Aspergillus mulundensis</name>
    <dbReference type="NCBI Taxonomy" id="1810919"/>
    <lineage>
        <taxon>Eukaryota</taxon>
        <taxon>Fungi</taxon>
        <taxon>Dikarya</taxon>
        <taxon>Ascomycota</taxon>
        <taxon>Pezizomycotina</taxon>
        <taxon>Eurotiomycetes</taxon>
        <taxon>Eurotiomycetidae</taxon>
        <taxon>Eurotiales</taxon>
        <taxon>Aspergillaceae</taxon>
        <taxon>Aspergillus</taxon>
        <taxon>Aspergillus subgen. Nidulantes</taxon>
    </lineage>
</organism>
<dbReference type="Proteomes" id="UP000256690">
    <property type="component" value="Unassembled WGS sequence"/>
</dbReference>
<reference evidence="3 4" key="1">
    <citation type="journal article" date="2018" name="IMA Fungus">
        <title>IMA Genome-F 9: Draft genome sequence of Annulohypoxylon stygium, Aspergillus mulundensis, Berkeleyomyces basicola (syn. Thielaviopsis basicola), Ceratocystis smalleyi, two Cercospora beticola strains, Coleophoma cylindrospora, Fusarium fracticaudum, Phialophora cf. hyalina, and Morchella septimelata.</title>
        <authorList>
            <person name="Wingfield B.D."/>
            <person name="Bills G.F."/>
            <person name="Dong Y."/>
            <person name="Huang W."/>
            <person name="Nel W.J."/>
            <person name="Swalarsk-Parry B.S."/>
            <person name="Vaghefi N."/>
            <person name="Wilken P.M."/>
            <person name="An Z."/>
            <person name="de Beer Z.W."/>
            <person name="De Vos L."/>
            <person name="Chen L."/>
            <person name="Duong T.A."/>
            <person name="Gao Y."/>
            <person name="Hammerbacher A."/>
            <person name="Kikkert J.R."/>
            <person name="Li Y."/>
            <person name="Li H."/>
            <person name="Li K."/>
            <person name="Li Q."/>
            <person name="Liu X."/>
            <person name="Ma X."/>
            <person name="Naidoo K."/>
            <person name="Pethybridge S.J."/>
            <person name="Sun J."/>
            <person name="Steenkamp E.T."/>
            <person name="van der Nest M.A."/>
            <person name="van Wyk S."/>
            <person name="Wingfield M.J."/>
            <person name="Xiong C."/>
            <person name="Yue Q."/>
            <person name="Zhang X."/>
        </authorList>
    </citation>
    <scope>NUCLEOTIDE SEQUENCE [LARGE SCALE GENOMIC DNA]</scope>
    <source>
        <strain evidence="3 4">DSM 5745</strain>
    </source>
</reference>